<evidence type="ECO:0000256" key="1">
    <source>
        <dbReference type="SAM" id="MobiDB-lite"/>
    </source>
</evidence>
<dbReference type="Pfam" id="PF11306">
    <property type="entry name" value="DUF3108"/>
    <property type="match status" value="1"/>
</dbReference>
<dbReference type="InterPro" id="IPR006311">
    <property type="entry name" value="TAT_signal"/>
</dbReference>
<proteinExistence type="predicted"/>
<feature type="compositionally biased region" description="Low complexity" evidence="1">
    <location>
        <begin position="83"/>
        <end position="96"/>
    </location>
</feature>
<keyword evidence="3" id="KW-1185">Reference proteome</keyword>
<reference evidence="2 3" key="1">
    <citation type="submission" date="2018-11" db="EMBL/GenBank/DDBJ databases">
        <title>Genome sequencing of Lautropia sp. KCOM 2505 (= ChDC F240).</title>
        <authorList>
            <person name="Kook J.-K."/>
            <person name="Park S.-N."/>
            <person name="Lim Y.K."/>
        </authorList>
    </citation>
    <scope>NUCLEOTIDE SEQUENCE [LARGE SCALE GENOMIC DNA]</scope>
    <source>
        <strain evidence="2 3">KCOM 2505</strain>
    </source>
</reference>
<organism evidence="2 3">
    <name type="scientific">Lautropia dentalis</name>
    <dbReference type="NCBI Taxonomy" id="2490857"/>
    <lineage>
        <taxon>Bacteria</taxon>
        <taxon>Pseudomonadati</taxon>
        <taxon>Pseudomonadota</taxon>
        <taxon>Betaproteobacteria</taxon>
        <taxon>Burkholderiales</taxon>
        <taxon>Burkholderiaceae</taxon>
        <taxon>Lautropia</taxon>
    </lineage>
</organism>
<dbReference type="InterPro" id="IPR021457">
    <property type="entry name" value="DUF3108"/>
</dbReference>
<dbReference type="AlphaFoldDB" id="A0A426FPF9"/>
<dbReference type="PROSITE" id="PS51318">
    <property type="entry name" value="TAT"/>
    <property type="match status" value="1"/>
</dbReference>
<name>A0A426FPF9_9BURK</name>
<dbReference type="RefSeq" id="WP_125096745.1">
    <property type="nucleotide sequence ID" value="NZ_RRUE01000002.1"/>
</dbReference>
<gene>
    <name evidence="2" type="ORF">EHV23_14865</name>
</gene>
<dbReference type="Proteomes" id="UP000270261">
    <property type="component" value="Unassembled WGS sequence"/>
</dbReference>
<accession>A0A426FPF9</accession>
<sequence>MSHSERRRQFSAALLAAAGTSVVGRSTLAREVPASRAVARAAGSGSAGATPVAVVAAASAQPAASRAAGASGARAAGDASVAASKPSAGTGAAGTDASGGGTSDAGTSGAAAAPTGATAAASPGQGRTLPSLPASLSLDFDVYYGDYTDRGIQVAGAVYRLKQQGGRYRLSTEARANGVLAVFYSGTIEQVSEGLLGGQGFVPDRYSEKRGRRPERQYTFDPKTRRVRQLGDPAIDYSFPEGTQDRLSIFFQLGLLARADASRFRAGETFVLPLAGSRRIDEPFFQVSRQEKIRTNAGVFDAVHVAVSRPGDSDAPRFDIWLSPSLKMLPVRIRVFDHGGGGKIIDQVLRNRPQGV</sequence>
<feature type="region of interest" description="Disordered" evidence="1">
    <location>
        <begin position="83"/>
        <end position="131"/>
    </location>
</feature>
<dbReference type="EMBL" id="RRUE01000002">
    <property type="protein sequence ID" value="RRN44553.1"/>
    <property type="molecule type" value="Genomic_DNA"/>
</dbReference>
<protein>
    <submittedName>
        <fullName evidence="2">DUF3108 domain-containing protein</fullName>
    </submittedName>
</protein>
<comment type="caution">
    <text evidence="2">The sequence shown here is derived from an EMBL/GenBank/DDBJ whole genome shotgun (WGS) entry which is preliminary data.</text>
</comment>
<dbReference type="OrthoDB" id="8526020at2"/>
<feature type="compositionally biased region" description="Low complexity" evidence="1">
    <location>
        <begin position="104"/>
        <end position="124"/>
    </location>
</feature>
<evidence type="ECO:0000313" key="3">
    <source>
        <dbReference type="Proteomes" id="UP000270261"/>
    </source>
</evidence>
<evidence type="ECO:0000313" key="2">
    <source>
        <dbReference type="EMBL" id="RRN44553.1"/>
    </source>
</evidence>